<evidence type="ECO:0008006" key="3">
    <source>
        <dbReference type="Google" id="ProtNLM"/>
    </source>
</evidence>
<dbReference type="EMBL" id="JAQNDO010000001">
    <property type="protein sequence ID" value="MDC0740940.1"/>
    <property type="molecule type" value="Genomic_DNA"/>
</dbReference>
<comment type="caution">
    <text evidence="1">The sequence shown here is derived from an EMBL/GenBank/DDBJ whole genome shotgun (WGS) entry which is preliminary data.</text>
</comment>
<evidence type="ECO:0000313" key="2">
    <source>
        <dbReference type="Proteomes" id="UP001221411"/>
    </source>
</evidence>
<dbReference type="RefSeq" id="WP_271916152.1">
    <property type="nucleotide sequence ID" value="NZ_JAQNDO010000001.1"/>
</dbReference>
<accession>A0ABT5EGJ1</accession>
<evidence type="ECO:0000313" key="1">
    <source>
        <dbReference type="EMBL" id="MDC0740940.1"/>
    </source>
</evidence>
<keyword evidence="2" id="KW-1185">Reference proteome</keyword>
<reference evidence="1 2" key="1">
    <citation type="submission" date="2022-11" db="EMBL/GenBank/DDBJ databases">
        <title>Minimal conservation of predation-associated metabolite biosynthetic gene clusters underscores biosynthetic potential of Myxococcota including descriptions for ten novel species: Archangium lansinium sp. nov., Myxococcus landrumus sp. nov., Nannocystis bai.</title>
        <authorList>
            <person name="Ahearne A."/>
            <person name="Stevens C."/>
            <person name="Dowd S."/>
        </authorList>
    </citation>
    <scope>NUCLEOTIDE SEQUENCE [LARGE SCALE GENOMIC DNA]</scope>
    <source>
        <strain evidence="1 2">RJM3</strain>
    </source>
</reference>
<protein>
    <recommendedName>
        <fullName evidence="3">Tryptophan synthase alpha chain</fullName>
    </recommendedName>
</protein>
<sequence>MAAADDIYASRSEQLSSKARRRAAWMRVLAGVLAIGTASLFSACSGGSPKCPKDDGDPCTLDECKAGVAVNSYLGDGHPCFVGKLQGACTEGRCAVPCEMASQCNDGLPCTRGECQEGVCVIEADDYQTAPEDGNACTEEHCIGGKVASWPKPDGSSCPGGECASGVCGSCDVPADCGSATECLEWTCAQNHCVSKFEASGTYIPALDIVGDCQRPICDGHGNVSAEIWPGDKPWSYDACFEWVCVGATPLRAPKIGTNCIMDSGLIGKCSESGACVQCVKDLDCPAEHRCEDSACVKCGDYQPTGDEICGGSCGQCKGTSCDEDSDCASSHCVFTNGFPARVCCTGDCAGICEQCDAMTGTCVAVPKNQKDDSCLGIGLACFNSQCKTMSGYPCVKGTECINGSCVNGTCG</sequence>
<name>A0ABT5EGJ1_9BACT</name>
<proteinExistence type="predicted"/>
<organism evidence="1 2">
    <name type="scientific">Polyangium mundeleinium</name>
    <dbReference type="NCBI Taxonomy" id="2995306"/>
    <lineage>
        <taxon>Bacteria</taxon>
        <taxon>Pseudomonadati</taxon>
        <taxon>Myxococcota</taxon>
        <taxon>Polyangia</taxon>
        <taxon>Polyangiales</taxon>
        <taxon>Polyangiaceae</taxon>
        <taxon>Polyangium</taxon>
    </lineage>
</organism>
<dbReference type="Proteomes" id="UP001221411">
    <property type="component" value="Unassembled WGS sequence"/>
</dbReference>
<gene>
    <name evidence="1" type="ORF">POL67_06250</name>
</gene>